<dbReference type="Proteomes" id="UP001642409">
    <property type="component" value="Unassembled WGS sequence"/>
</dbReference>
<evidence type="ECO:0000313" key="2">
    <source>
        <dbReference type="EMBL" id="CAL6044807.1"/>
    </source>
</evidence>
<gene>
    <name evidence="2" type="ORF">HINF_LOCUS40737</name>
    <name evidence="1" type="ORF">HINF_LOCUS60901</name>
</gene>
<name>A0AA86V221_9EUKA</name>
<protein>
    <submittedName>
        <fullName evidence="2">Hypothetical_protein</fullName>
    </submittedName>
</protein>
<dbReference type="EMBL" id="CAXDID020000161">
    <property type="protein sequence ID" value="CAL6044807.1"/>
    <property type="molecule type" value="Genomic_DNA"/>
</dbReference>
<sequence>MQNSQQVKTIDKQLQIDMNNLPIQKLITIEIQSPQEYYTQQFNRLQIQLKIIIICTRKQVQTTIFGLKKLLKRLNTLDANYNVIVDNPNLVRGYLLAEVTLDCSTPWSNSQ</sequence>
<accession>A0AA86V221</accession>
<evidence type="ECO:0000313" key="1">
    <source>
        <dbReference type="EMBL" id="CAI9973256.1"/>
    </source>
</evidence>
<evidence type="ECO:0000313" key="3">
    <source>
        <dbReference type="Proteomes" id="UP001642409"/>
    </source>
</evidence>
<organism evidence="1">
    <name type="scientific">Hexamita inflata</name>
    <dbReference type="NCBI Taxonomy" id="28002"/>
    <lineage>
        <taxon>Eukaryota</taxon>
        <taxon>Metamonada</taxon>
        <taxon>Diplomonadida</taxon>
        <taxon>Hexamitidae</taxon>
        <taxon>Hexamitinae</taxon>
        <taxon>Hexamita</taxon>
    </lineage>
</organism>
<comment type="caution">
    <text evidence="1">The sequence shown here is derived from an EMBL/GenBank/DDBJ whole genome shotgun (WGS) entry which is preliminary data.</text>
</comment>
<proteinExistence type="predicted"/>
<reference evidence="1" key="1">
    <citation type="submission" date="2023-06" db="EMBL/GenBank/DDBJ databases">
        <authorList>
            <person name="Kurt Z."/>
        </authorList>
    </citation>
    <scope>NUCLEOTIDE SEQUENCE</scope>
</reference>
<reference evidence="2 3" key="2">
    <citation type="submission" date="2024-07" db="EMBL/GenBank/DDBJ databases">
        <authorList>
            <person name="Akdeniz Z."/>
        </authorList>
    </citation>
    <scope>NUCLEOTIDE SEQUENCE [LARGE SCALE GENOMIC DNA]</scope>
</reference>
<dbReference type="AlphaFoldDB" id="A0AA86V221"/>
<dbReference type="EMBL" id="CATOUU010001119">
    <property type="protein sequence ID" value="CAI9973256.1"/>
    <property type="molecule type" value="Genomic_DNA"/>
</dbReference>
<keyword evidence="3" id="KW-1185">Reference proteome</keyword>